<gene>
    <name evidence="1" type="ORF">MARPO_0015s0057</name>
</gene>
<protein>
    <submittedName>
        <fullName evidence="1">Uncharacterized protein</fullName>
    </submittedName>
</protein>
<name>A0A2R6XGR1_MARPO</name>
<proteinExistence type="predicted"/>
<reference evidence="2" key="1">
    <citation type="journal article" date="2017" name="Cell">
        <title>Insights into land plant evolution garnered from the Marchantia polymorpha genome.</title>
        <authorList>
            <person name="Bowman J.L."/>
            <person name="Kohchi T."/>
            <person name="Yamato K.T."/>
            <person name="Jenkins J."/>
            <person name="Shu S."/>
            <person name="Ishizaki K."/>
            <person name="Yamaoka S."/>
            <person name="Nishihama R."/>
            <person name="Nakamura Y."/>
            <person name="Berger F."/>
            <person name="Adam C."/>
            <person name="Aki S.S."/>
            <person name="Althoff F."/>
            <person name="Araki T."/>
            <person name="Arteaga-Vazquez M.A."/>
            <person name="Balasubrmanian S."/>
            <person name="Barry K."/>
            <person name="Bauer D."/>
            <person name="Boehm C.R."/>
            <person name="Briginshaw L."/>
            <person name="Caballero-Perez J."/>
            <person name="Catarino B."/>
            <person name="Chen F."/>
            <person name="Chiyoda S."/>
            <person name="Chovatia M."/>
            <person name="Davies K.M."/>
            <person name="Delmans M."/>
            <person name="Demura T."/>
            <person name="Dierschke T."/>
            <person name="Dolan L."/>
            <person name="Dorantes-Acosta A.E."/>
            <person name="Eklund D.M."/>
            <person name="Florent S.N."/>
            <person name="Flores-Sandoval E."/>
            <person name="Fujiyama A."/>
            <person name="Fukuzawa H."/>
            <person name="Galik B."/>
            <person name="Grimanelli D."/>
            <person name="Grimwood J."/>
            <person name="Grossniklaus U."/>
            <person name="Hamada T."/>
            <person name="Haseloff J."/>
            <person name="Hetherington A.J."/>
            <person name="Higo A."/>
            <person name="Hirakawa Y."/>
            <person name="Hundley H.N."/>
            <person name="Ikeda Y."/>
            <person name="Inoue K."/>
            <person name="Inoue S.I."/>
            <person name="Ishida S."/>
            <person name="Jia Q."/>
            <person name="Kakita M."/>
            <person name="Kanazawa T."/>
            <person name="Kawai Y."/>
            <person name="Kawashima T."/>
            <person name="Kennedy M."/>
            <person name="Kinose K."/>
            <person name="Kinoshita T."/>
            <person name="Kohara Y."/>
            <person name="Koide E."/>
            <person name="Komatsu K."/>
            <person name="Kopischke S."/>
            <person name="Kubo M."/>
            <person name="Kyozuka J."/>
            <person name="Lagercrantz U."/>
            <person name="Lin S.S."/>
            <person name="Lindquist E."/>
            <person name="Lipzen A.M."/>
            <person name="Lu C.W."/>
            <person name="De Luna E."/>
            <person name="Martienssen R.A."/>
            <person name="Minamino N."/>
            <person name="Mizutani M."/>
            <person name="Mizutani M."/>
            <person name="Mochizuki N."/>
            <person name="Monte I."/>
            <person name="Mosher R."/>
            <person name="Nagasaki H."/>
            <person name="Nakagami H."/>
            <person name="Naramoto S."/>
            <person name="Nishitani K."/>
            <person name="Ohtani M."/>
            <person name="Okamoto T."/>
            <person name="Okumura M."/>
            <person name="Phillips J."/>
            <person name="Pollak B."/>
            <person name="Reinders A."/>
            <person name="Rovekamp M."/>
            <person name="Sano R."/>
            <person name="Sawa S."/>
            <person name="Schmid M.W."/>
            <person name="Shirakawa M."/>
            <person name="Solano R."/>
            <person name="Spunde A."/>
            <person name="Suetsugu N."/>
            <person name="Sugano S."/>
            <person name="Sugiyama A."/>
            <person name="Sun R."/>
            <person name="Suzuki Y."/>
            <person name="Takenaka M."/>
            <person name="Takezawa D."/>
            <person name="Tomogane H."/>
            <person name="Tsuzuki M."/>
            <person name="Ueda T."/>
            <person name="Umeda M."/>
            <person name="Ward J.M."/>
            <person name="Watanabe Y."/>
            <person name="Yazaki K."/>
            <person name="Yokoyama R."/>
            <person name="Yoshitake Y."/>
            <person name="Yotsui I."/>
            <person name="Zachgo S."/>
            <person name="Schmutz J."/>
        </authorList>
    </citation>
    <scope>NUCLEOTIDE SEQUENCE [LARGE SCALE GENOMIC DNA]</scope>
    <source>
        <strain evidence="2">Tak-1</strain>
    </source>
</reference>
<evidence type="ECO:0000313" key="2">
    <source>
        <dbReference type="Proteomes" id="UP000244005"/>
    </source>
</evidence>
<dbReference type="Gramene" id="Mp2g07710.1">
    <property type="protein sequence ID" value="Mp2g07710.1.cds1"/>
    <property type="gene ID" value="Mp2g07710"/>
</dbReference>
<dbReference type="Proteomes" id="UP000244005">
    <property type="component" value="Unassembled WGS sequence"/>
</dbReference>
<dbReference type="AlphaFoldDB" id="A0A2R6XGR1"/>
<dbReference type="EMBL" id="KZ772687">
    <property type="protein sequence ID" value="PTQ45249.1"/>
    <property type="molecule type" value="Genomic_DNA"/>
</dbReference>
<sequence>MVIPHVLRFLCSWASQRNSCHCFIFSTCSLYLGFLTFPRNSVARVLVLQSQILSHLTGTVWLRRLSQYKASEIADLIPPQAYSSHGPGRVELE</sequence>
<organism evidence="1 2">
    <name type="scientific">Marchantia polymorpha</name>
    <name type="common">Common liverwort</name>
    <name type="synonym">Marchantia aquatica</name>
    <dbReference type="NCBI Taxonomy" id="3197"/>
    <lineage>
        <taxon>Eukaryota</taxon>
        <taxon>Viridiplantae</taxon>
        <taxon>Streptophyta</taxon>
        <taxon>Embryophyta</taxon>
        <taxon>Marchantiophyta</taxon>
        <taxon>Marchantiopsida</taxon>
        <taxon>Marchantiidae</taxon>
        <taxon>Marchantiales</taxon>
        <taxon>Marchantiaceae</taxon>
        <taxon>Marchantia</taxon>
    </lineage>
</organism>
<evidence type="ECO:0000313" key="1">
    <source>
        <dbReference type="EMBL" id="PTQ45249.1"/>
    </source>
</evidence>
<keyword evidence="2" id="KW-1185">Reference proteome</keyword>
<accession>A0A2R6XGR1</accession>